<proteinExistence type="predicted"/>
<evidence type="ECO:0000313" key="1">
    <source>
        <dbReference type="EMBL" id="SHJ75203.1"/>
    </source>
</evidence>
<sequence>MKIWLTFFTERNPYVGANTNYAEHSCLVTGTNQCPTTNVTAHNTSDIAMTTSTCFR</sequence>
<accession>A0A1M6LVR2</accession>
<keyword evidence="2" id="KW-1185">Reference proteome</keyword>
<organism evidence="1 2">
    <name type="scientific">Hespellia stercorisuis DSM 15480</name>
    <dbReference type="NCBI Taxonomy" id="1121950"/>
    <lineage>
        <taxon>Bacteria</taxon>
        <taxon>Bacillati</taxon>
        <taxon>Bacillota</taxon>
        <taxon>Clostridia</taxon>
        <taxon>Lachnospirales</taxon>
        <taxon>Lachnospiraceae</taxon>
        <taxon>Hespellia</taxon>
    </lineage>
</organism>
<evidence type="ECO:0000313" key="2">
    <source>
        <dbReference type="Proteomes" id="UP000184301"/>
    </source>
</evidence>
<dbReference type="AlphaFoldDB" id="A0A1M6LVR2"/>
<protein>
    <submittedName>
        <fullName evidence="1">Uncharacterized protein</fullName>
    </submittedName>
</protein>
<dbReference type="EMBL" id="FQZY01000016">
    <property type="protein sequence ID" value="SHJ75203.1"/>
    <property type="molecule type" value="Genomic_DNA"/>
</dbReference>
<name>A0A1M6LVR2_9FIRM</name>
<dbReference type="STRING" id="1121950.SAMN02745243_01277"/>
<dbReference type="Proteomes" id="UP000184301">
    <property type="component" value="Unassembled WGS sequence"/>
</dbReference>
<reference evidence="1 2" key="1">
    <citation type="submission" date="2016-11" db="EMBL/GenBank/DDBJ databases">
        <authorList>
            <person name="Jaros S."/>
            <person name="Januszkiewicz K."/>
            <person name="Wedrychowicz H."/>
        </authorList>
    </citation>
    <scope>NUCLEOTIDE SEQUENCE [LARGE SCALE GENOMIC DNA]</scope>
    <source>
        <strain evidence="1 2">DSM 15480</strain>
    </source>
</reference>
<gene>
    <name evidence="1" type="ORF">SAMN02745243_01277</name>
</gene>